<keyword evidence="3" id="KW-1185">Reference proteome</keyword>
<gene>
    <name evidence="2" type="ORF">GCM10011499_14340</name>
</gene>
<dbReference type="Proteomes" id="UP000596977">
    <property type="component" value="Unassembled WGS sequence"/>
</dbReference>
<reference evidence="2 3" key="1">
    <citation type="journal article" date="2014" name="Int. J. Syst. Evol. Microbiol.">
        <title>Complete genome sequence of Corynebacterium casei LMG S-19264T (=DSM 44701T), isolated from a smear-ripened cheese.</title>
        <authorList>
            <consortium name="US DOE Joint Genome Institute (JGI-PGF)"/>
            <person name="Walter F."/>
            <person name="Albersmeier A."/>
            <person name="Kalinowski J."/>
            <person name="Ruckert C."/>
        </authorList>
    </citation>
    <scope>NUCLEOTIDE SEQUENCE [LARGE SCALE GENOMIC DNA]</scope>
    <source>
        <strain evidence="2 3">CGMCC 1.15896</strain>
    </source>
</reference>
<dbReference type="InterPro" id="IPR052022">
    <property type="entry name" value="26kDa_periplasmic_antigen"/>
</dbReference>
<keyword evidence="1" id="KW-0732">Signal</keyword>
<evidence type="ECO:0000313" key="3">
    <source>
        <dbReference type="Proteomes" id="UP000596977"/>
    </source>
</evidence>
<evidence type="ECO:0000313" key="2">
    <source>
        <dbReference type="EMBL" id="GGA45746.1"/>
    </source>
</evidence>
<organism evidence="2 3">
    <name type="scientific">Pelagibacterium lentulum</name>
    <dbReference type="NCBI Taxonomy" id="2029865"/>
    <lineage>
        <taxon>Bacteria</taxon>
        <taxon>Pseudomonadati</taxon>
        <taxon>Pseudomonadota</taxon>
        <taxon>Alphaproteobacteria</taxon>
        <taxon>Hyphomicrobiales</taxon>
        <taxon>Devosiaceae</taxon>
        <taxon>Pelagibacterium</taxon>
    </lineage>
</organism>
<dbReference type="EMBL" id="BMKB01000002">
    <property type="protein sequence ID" value="GGA45746.1"/>
    <property type="molecule type" value="Genomic_DNA"/>
</dbReference>
<feature type="signal peptide" evidence="1">
    <location>
        <begin position="1"/>
        <end position="22"/>
    </location>
</feature>
<dbReference type="Gene3D" id="3.30.70.2970">
    <property type="entry name" value="Protein of unknown function (DUF541), domain 2"/>
    <property type="match status" value="1"/>
</dbReference>
<dbReference type="Pfam" id="PF04402">
    <property type="entry name" value="SIMPL"/>
    <property type="match status" value="1"/>
</dbReference>
<dbReference type="GO" id="GO:0006974">
    <property type="term" value="P:DNA damage response"/>
    <property type="evidence" value="ECO:0007669"/>
    <property type="project" value="TreeGrafter"/>
</dbReference>
<dbReference type="RefSeq" id="WP_164734994.1">
    <property type="nucleotide sequence ID" value="NZ_BMKB01000002.1"/>
</dbReference>
<dbReference type="PANTHER" id="PTHR34387">
    <property type="entry name" value="SLR1258 PROTEIN"/>
    <property type="match status" value="1"/>
</dbReference>
<accession>A0A916R9E0</accession>
<dbReference type="PANTHER" id="PTHR34387:SF1">
    <property type="entry name" value="PERIPLASMIC IMMUNOGENIC PROTEIN"/>
    <property type="match status" value="1"/>
</dbReference>
<feature type="chain" id="PRO_5037340875" evidence="1">
    <location>
        <begin position="23"/>
        <end position="236"/>
    </location>
</feature>
<protein>
    <submittedName>
        <fullName evidence="2">SIMPL domain-containing protein</fullName>
    </submittedName>
</protein>
<dbReference type="Gene3D" id="3.30.110.170">
    <property type="entry name" value="Protein of unknown function (DUF541), domain 1"/>
    <property type="match status" value="1"/>
</dbReference>
<name>A0A916R9E0_9HYPH</name>
<dbReference type="InterPro" id="IPR007497">
    <property type="entry name" value="SIMPL/DUF541"/>
</dbReference>
<dbReference type="AlphaFoldDB" id="A0A916R9E0"/>
<evidence type="ECO:0000256" key="1">
    <source>
        <dbReference type="SAM" id="SignalP"/>
    </source>
</evidence>
<proteinExistence type="predicted"/>
<sequence>MRIQSAIAPLALSMFLAAPAVAGDITLTGTGSVLAAPDMAMITTGIVTQAETAREALDENTAVMQELIDVLREAGLTSRDIQTSDFSVSPQYVYSDQRDTRGFAPPPEIAGYQVTNTVTITVRELDDLGIILDRAVSVGSNAINGISFSVEEAGALYEEARKRAFTDARAKAETYAEVAGFELGSIEKIDEQTYFAPPPRPMGAMRMEAMADTAVPIEAGELTFEVNVTVTWDIED</sequence>
<comment type="caution">
    <text evidence="2">The sequence shown here is derived from an EMBL/GenBank/DDBJ whole genome shotgun (WGS) entry which is preliminary data.</text>
</comment>